<dbReference type="EMBL" id="KI913120">
    <property type="protein sequence ID" value="ETV83842.1"/>
    <property type="molecule type" value="Genomic_DNA"/>
</dbReference>
<evidence type="ECO:0000313" key="1">
    <source>
        <dbReference type="EMBL" id="ETV83842.1"/>
    </source>
</evidence>
<protein>
    <submittedName>
        <fullName evidence="1">Uncharacterized protein</fullName>
    </submittedName>
</protein>
<gene>
    <name evidence="1" type="ORF">H257_04452</name>
</gene>
<dbReference type="VEuPathDB" id="FungiDB:H257_04452"/>
<sequence length="288" mass="29868">MRHPGTCVACKCPRGRCTQCSCGCCCVRWGSGRHVAADWPARKSPSGIASTAKSSVDRRGVLAWETKMTWAGSGGGGGGCWLGVACAHCFQTTPSSHANTTMARTNEVAAAAAAPTASNGGCDDVTERATWGAGGSTTWYDAGSGESCYCYWRRLVATTSRSCSTCSGWPCCCYWSAAAGVSGLRASHLSTSVAALRSGRTTECEGHDGGGLAFLGTFEHGFAFVESCACEPSRRSSSTDLAETSQSLGGTARARPWSTCLFPTSTHGPSRRQAASSWCCETSSCCST</sequence>
<proteinExistence type="predicted"/>
<reference evidence="1" key="1">
    <citation type="submission" date="2013-12" db="EMBL/GenBank/DDBJ databases">
        <title>The Genome Sequence of Aphanomyces astaci APO3.</title>
        <authorList>
            <consortium name="The Broad Institute Genomics Platform"/>
            <person name="Russ C."/>
            <person name="Tyler B."/>
            <person name="van West P."/>
            <person name="Dieguez-Uribeondo J."/>
            <person name="Young S.K."/>
            <person name="Zeng Q."/>
            <person name="Gargeya S."/>
            <person name="Fitzgerald M."/>
            <person name="Abouelleil A."/>
            <person name="Alvarado L."/>
            <person name="Chapman S.B."/>
            <person name="Gainer-Dewar J."/>
            <person name="Goldberg J."/>
            <person name="Griggs A."/>
            <person name="Gujja S."/>
            <person name="Hansen M."/>
            <person name="Howarth C."/>
            <person name="Imamovic A."/>
            <person name="Ireland A."/>
            <person name="Larimer J."/>
            <person name="McCowan C."/>
            <person name="Murphy C."/>
            <person name="Pearson M."/>
            <person name="Poon T.W."/>
            <person name="Priest M."/>
            <person name="Roberts A."/>
            <person name="Saif S."/>
            <person name="Shea T."/>
            <person name="Sykes S."/>
            <person name="Wortman J."/>
            <person name="Nusbaum C."/>
            <person name="Birren B."/>
        </authorList>
    </citation>
    <scope>NUCLEOTIDE SEQUENCE [LARGE SCALE GENOMIC DNA]</scope>
    <source>
        <strain evidence="1">APO3</strain>
    </source>
</reference>
<dbReference type="RefSeq" id="XP_009827272.1">
    <property type="nucleotide sequence ID" value="XM_009828970.1"/>
</dbReference>
<dbReference type="AlphaFoldDB" id="W4GVY6"/>
<organism evidence="1">
    <name type="scientific">Aphanomyces astaci</name>
    <name type="common">Crayfish plague agent</name>
    <dbReference type="NCBI Taxonomy" id="112090"/>
    <lineage>
        <taxon>Eukaryota</taxon>
        <taxon>Sar</taxon>
        <taxon>Stramenopiles</taxon>
        <taxon>Oomycota</taxon>
        <taxon>Saprolegniomycetes</taxon>
        <taxon>Saprolegniales</taxon>
        <taxon>Verrucalvaceae</taxon>
        <taxon>Aphanomyces</taxon>
    </lineage>
</organism>
<name>W4GVY6_APHAT</name>
<accession>W4GVY6</accession>
<dbReference type="GeneID" id="20806448"/>